<gene>
    <name evidence="5" type="ORF">HZS61_005321</name>
</gene>
<dbReference type="NCBIfam" id="TIGR00004">
    <property type="entry name" value="Rid family detoxifying hydrolase"/>
    <property type="match status" value="1"/>
</dbReference>
<dbReference type="AlphaFoldDB" id="A0A8H6GDK0"/>
<dbReference type="GO" id="GO:0005739">
    <property type="term" value="C:mitochondrion"/>
    <property type="evidence" value="ECO:0007669"/>
    <property type="project" value="TreeGrafter"/>
</dbReference>
<proteinExistence type="inferred from homology"/>
<evidence type="ECO:0000256" key="2">
    <source>
        <dbReference type="ARBA" id="ARBA00023125"/>
    </source>
</evidence>
<accession>A0A8H6GDK0</accession>
<feature type="region of interest" description="Disordered" evidence="3">
    <location>
        <begin position="237"/>
        <end position="263"/>
    </location>
</feature>
<dbReference type="Gene3D" id="3.30.1330.40">
    <property type="entry name" value="RutC-like"/>
    <property type="match status" value="1"/>
</dbReference>
<dbReference type="Pfam" id="PF03221">
    <property type="entry name" value="HTH_Tnp_Tc5"/>
    <property type="match status" value="1"/>
</dbReference>
<name>A0A8H6GDK0_FUSOX</name>
<evidence type="ECO:0000259" key="4">
    <source>
        <dbReference type="PROSITE" id="PS51253"/>
    </source>
</evidence>
<dbReference type="FunFam" id="3.30.1330.40:FF:000001">
    <property type="entry name" value="L-PSP family endoribonuclease"/>
    <property type="match status" value="1"/>
</dbReference>
<dbReference type="InterPro" id="IPR006600">
    <property type="entry name" value="HTH_CenpB_DNA-bd_dom"/>
</dbReference>
<dbReference type="Proteomes" id="UP000593570">
    <property type="component" value="Unassembled WGS sequence"/>
</dbReference>
<dbReference type="PANTHER" id="PTHR11803:SF22">
    <property type="entry name" value="ENDORIBONUCLEASE FAMILY PROTEIN BRT1, PUTATIVE (AFU_ORTHOLOGUE AFUA_5G03780)-RELATED"/>
    <property type="match status" value="1"/>
</dbReference>
<reference evidence="5 6" key="1">
    <citation type="journal article" date="2020" name="bioRxiv">
        <title>A chromosome-scale genome assembly for the Fusarium oxysporum strain Fo5176 to establish a model Arabidopsis-fungal pathosystem.</title>
        <authorList>
            <person name="Fokkens L."/>
            <person name="Guo L."/>
            <person name="Dora S."/>
            <person name="Wang B."/>
            <person name="Ye K."/>
            <person name="Sanchez-Rodriguez C."/>
            <person name="Croll D."/>
        </authorList>
    </citation>
    <scope>NUCLEOTIDE SEQUENCE [LARGE SCALE GENOMIC DNA]</scope>
    <source>
        <strain evidence="5 6">Fo5176</strain>
    </source>
</reference>
<evidence type="ECO:0000313" key="5">
    <source>
        <dbReference type="EMBL" id="KAF6515415.1"/>
    </source>
</evidence>
<dbReference type="InterPro" id="IPR035959">
    <property type="entry name" value="RutC-like_sf"/>
</dbReference>
<feature type="compositionally biased region" description="Polar residues" evidence="3">
    <location>
        <begin position="254"/>
        <end position="263"/>
    </location>
</feature>
<feature type="domain" description="HTH CENPB-type" evidence="4">
    <location>
        <begin position="110"/>
        <end position="180"/>
    </location>
</feature>
<dbReference type="InterPro" id="IPR006056">
    <property type="entry name" value="RidA"/>
</dbReference>
<dbReference type="CDD" id="cd00448">
    <property type="entry name" value="YjgF_YER057c_UK114_family"/>
    <property type="match status" value="1"/>
</dbReference>
<sequence length="263" mass="29244">MPGKTPVNTTKAPKALPGIYNQAIVANGMVFCSGVVALDSDTMKIKEGDVKAHTHDIIQNLTVILEAAGTSLDNAVKVNVFLSDMNDFAAMNEVYMQYWGDVKPCRTRQVARQEQLRLTTDQEDDLERWILRQEKLGHAPTHAQVRTIVRSVLARHGDHAPLGRKWTTRFVERHPALKTKLGRRTDWERVNAATPANIKRLFDVYETVDWIPPERRYNADEGGIMEGQGVNGLVIGSSQESPNAVPVKTATVPFKSNGSDANF</sequence>
<dbReference type="GO" id="GO:0005829">
    <property type="term" value="C:cytosol"/>
    <property type="evidence" value="ECO:0007669"/>
    <property type="project" value="TreeGrafter"/>
</dbReference>
<dbReference type="Pfam" id="PF01042">
    <property type="entry name" value="Ribonuc_L-PSP"/>
    <property type="match status" value="1"/>
</dbReference>
<dbReference type="SMART" id="SM00674">
    <property type="entry name" value="CENPB"/>
    <property type="match status" value="1"/>
</dbReference>
<evidence type="ECO:0000256" key="3">
    <source>
        <dbReference type="SAM" id="MobiDB-lite"/>
    </source>
</evidence>
<comment type="caution">
    <text evidence="5">The sequence shown here is derived from an EMBL/GenBank/DDBJ whole genome shotgun (WGS) entry which is preliminary data.</text>
</comment>
<protein>
    <recommendedName>
        <fullName evidence="4">HTH CENPB-type domain-containing protein</fullName>
    </recommendedName>
</protein>
<organism evidence="5 6">
    <name type="scientific">Fusarium oxysporum f. sp. conglutinans</name>
    <dbReference type="NCBI Taxonomy" id="100902"/>
    <lineage>
        <taxon>Eukaryota</taxon>
        <taxon>Fungi</taxon>
        <taxon>Dikarya</taxon>
        <taxon>Ascomycota</taxon>
        <taxon>Pezizomycotina</taxon>
        <taxon>Sordariomycetes</taxon>
        <taxon>Hypocreomycetidae</taxon>
        <taxon>Hypocreales</taxon>
        <taxon>Nectriaceae</taxon>
        <taxon>Fusarium</taxon>
        <taxon>Fusarium oxysporum species complex</taxon>
    </lineage>
</organism>
<dbReference type="PANTHER" id="PTHR11803">
    <property type="entry name" value="2-IMINOBUTANOATE/2-IMINOPROPANOATE DEAMINASE RIDA"/>
    <property type="match status" value="1"/>
</dbReference>
<dbReference type="SUPFAM" id="SSF55298">
    <property type="entry name" value="YjgF-like"/>
    <property type="match status" value="1"/>
</dbReference>
<comment type="similarity">
    <text evidence="1">Belongs to the RutC family.</text>
</comment>
<dbReference type="GO" id="GO:0003677">
    <property type="term" value="F:DNA binding"/>
    <property type="evidence" value="ECO:0007669"/>
    <property type="project" value="UniProtKB-KW"/>
</dbReference>
<dbReference type="PROSITE" id="PS51253">
    <property type="entry name" value="HTH_CENPB"/>
    <property type="match status" value="1"/>
</dbReference>
<evidence type="ECO:0000313" key="6">
    <source>
        <dbReference type="Proteomes" id="UP000593570"/>
    </source>
</evidence>
<keyword evidence="2" id="KW-0238">DNA-binding</keyword>
<dbReference type="EMBL" id="JACDXP010000014">
    <property type="protein sequence ID" value="KAF6515415.1"/>
    <property type="molecule type" value="Genomic_DNA"/>
</dbReference>
<dbReference type="InterPro" id="IPR006175">
    <property type="entry name" value="YjgF/YER057c/UK114"/>
</dbReference>
<dbReference type="GO" id="GO:0019239">
    <property type="term" value="F:deaminase activity"/>
    <property type="evidence" value="ECO:0007669"/>
    <property type="project" value="TreeGrafter"/>
</dbReference>
<evidence type="ECO:0000256" key="1">
    <source>
        <dbReference type="ARBA" id="ARBA00010552"/>
    </source>
</evidence>